<dbReference type="GO" id="GO:0003678">
    <property type="term" value="F:DNA helicase activity"/>
    <property type="evidence" value="ECO:0007669"/>
    <property type="project" value="UniProtKB-EC"/>
</dbReference>
<gene>
    <name evidence="18" type="ORF">C7999DRAFT_37442</name>
</gene>
<comment type="subcellular location">
    <subcellularLocation>
        <location evidence="1">Cytoplasm</location>
    </subcellularLocation>
</comment>
<comment type="similarity">
    <text evidence="2">Belongs to the DNA2/NAM7 helicase family.</text>
</comment>
<evidence type="ECO:0000256" key="6">
    <source>
        <dbReference type="ARBA" id="ARBA00022771"/>
    </source>
</evidence>
<feature type="domain" description="Upf1" evidence="17">
    <location>
        <begin position="70"/>
        <end position="229"/>
    </location>
</feature>
<protein>
    <submittedName>
        <fullName evidence="18">P-loop containing nucleoside triphosphate hydrolase protein</fullName>
    </submittedName>
</protein>
<keyword evidence="5" id="KW-0547">Nucleotide-binding</keyword>
<evidence type="ECO:0000256" key="5">
    <source>
        <dbReference type="ARBA" id="ARBA00022741"/>
    </source>
</evidence>
<comment type="catalytic activity">
    <reaction evidence="13">
        <text>ATP + H2O = ADP + phosphate + H(+)</text>
        <dbReference type="Rhea" id="RHEA:13065"/>
        <dbReference type="ChEBI" id="CHEBI:15377"/>
        <dbReference type="ChEBI" id="CHEBI:15378"/>
        <dbReference type="ChEBI" id="CHEBI:30616"/>
        <dbReference type="ChEBI" id="CHEBI:43474"/>
        <dbReference type="ChEBI" id="CHEBI:456216"/>
        <dbReference type="EC" id="3.6.4.13"/>
    </reaction>
    <physiologicalReaction direction="left-to-right" evidence="13">
        <dbReference type="Rhea" id="RHEA:13066"/>
    </physiologicalReaction>
</comment>
<dbReference type="SMART" id="SM00487">
    <property type="entry name" value="DEXDc"/>
    <property type="match status" value="1"/>
</dbReference>
<dbReference type="EMBL" id="MU857604">
    <property type="protein sequence ID" value="KAK4251724.1"/>
    <property type="molecule type" value="Genomic_DNA"/>
</dbReference>
<dbReference type="GO" id="GO:0003723">
    <property type="term" value="F:RNA binding"/>
    <property type="evidence" value="ECO:0007669"/>
    <property type="project" value="InterPro"/>
</dbReference>
<dbReference type="FunFam" id="3.40.50.300:FF:000097">
    <property type="entry name" value="Regulator of nonsense transcripts 1"/>
    <property type="match status" value="1"/>
</dbReference>
<dbReference type="InterPro" id="IPR040812">
    <property type="entry name" value="UPF1_1B_dom"/>
</dbReference>
<evidence type="ECO:0000259" key="17">
    <source>
        <dbReference type="PROSITE" id="PS51997"/>
    </source>
</evidence>
<dbReference type="InterPro" id="IPR045055">
    <property type="entry name" value="DNA2/NAM7-like"/>
</dbReference>
<evidence type="ECO:0000313" key="19">
    <source>
        <dbReference type="Proteomes" id="UP001303647"/>
    </source>
</evidence>
<dbReference type="Proteomes" id="UP001303647">
    <property type="component" value="Unassembled WGS sequence"/>
</dbReference>
<feature type="compositionally biased region" description="Polar residues" evidence="16">
    <location>
        <begin position="1058"/>
        <end position="1071"/>
    </location>
</feature>
<dbReference type="CDD" id="cd21407">
    <property type="entry name" value="1B_UPF1-like"/>
    <property type="match status" value="1"/>
</dbReference>
<evidence type="ECO:0000256" key="9">
    <source>
        <dbReference type="ARBA" id="ARBA00022833"/>
    </source>
</evidence>
<dbReference type="AlphaFoldDB" id="A0AAN7D0V1"/>
<dbReference type="Gene3D" id="6.10.140.1240">
    <property type="match status" value="1"/>
</dbReference>
<feature type="region of interest" description="C4" evidence="15">
    <location>
        <begin position="140"/>
        <end position="170"/>
    </location>
</feature>
<evidence type="ECO:0000256" key="13">
    <source>
        <dbReference type="ARBA" id="ARBA00049390"/>
    </source>
</evidence>
<dbReference type="Pfam" id="PF13086">
    <property type="entry name" value="AAA_11"/>
    <property type="match status" value="1"/>
</dbReference>
<evidence type="ECO:0000256" key="7">
    <source>
        <dbReference type="ARBA" id="ARBA00022801"/>
    </source>
</evidence>
<dbReference type="GO" id="GO:0000184">
    <property type="term" value="P:nuclear-transcribed mRNA catabolic process, nonsense-mediated decay"/>
    <property type="evidence" value="ECO:0007669"/>
    <property type="project" value="UniProtKB-KW"/>
</dbReference>
<keyword evidence="8" id="KW-0347">Helicase</keyword>
<keyword evidence="11" id="KW-0866">Nonsense-mediated mRNA decay</keyword>
<evidence type="ECO:0000256" key="8">
    <source>
        <dbReference type="ARBA" id="ARBA00022806"/>
    </source>
</evidence>
<keyword evidence="6 15" id="KW-0863">Zinc-finger</keyword>
<evidence type="ECO:0000256" key="16">
    <source>
        <dbReference type="SAM" id="MobiDB-lite"/>
    </source>
</evidence>
<dbReference type="Pfam" id="PF13087">
    <property type="entry name" value="AAA_12"/>
    <property type="match status" value="1"/>
</dbReference>
<dbReference type="PANTHER" id="PTHR10887">
    <property type="entry name" value="DNA2/NAM7 HELICASE FAMILY"/>
    <property type="match status" value="1"/>
</dbReference>
<keyword evidence="4 15" id="KW-0479">Metal-binding</keyword>
<evidence type="ECO:0000256" key="2">
    <source>
        <dbReference type="ARBA" id="ARBA00007913"/>
    </source>
</evidence>
<dbReference type="CDD" id="cd18039">
    <property type="entry name" value="DEXXQc_UPF1"/>
    <property type="match status" value="1"/>
</dbReference>
<dbReference type="FunFam" id="2.40.30.230:FF:000003">
    <property type="entry name" value="Regulator of nonsense transcripts 1"/>
    <property type="match status" value="1"/>
</dbReference>
<feature type="region of interest" description="Disordered" evidence="16">
    <location>
        <begin position="1019"/>
        <end position="1071"/>
    </location>
</feature>
<reference evidence="18" key="2">
    <citation type="submission" date="2023-05" db="EMBL/GenBank/DDBJ databases">
        <authorList>
            <consortium name="Lawrence Berkeley National Laboratory"/>
            <person name="Steindorff A."/>
            <person name="Hensen N."/>
            <person name="Bonometti L."/>
            <person name="Westerberg I."/>
            <person name="Brannstrom I.O."/>
            <person name="Guillou S."/>
            <person name="Cros-Aarteil S."/>
            <person name="Calhoun S."/>
            <person name="Haridas S."/>
            <person name="Kuo A."/>
            <person name="Mondo S."/>
            <person name="Pangilinan J."/>
            <person name="Riley R."/>
            <person name="Labutti K."/>
            <person name="Andreopoulos B."/>
            <person name="Lipzen A."/>
            <person name="Chen C."/>
            <person name="Yanf M."/>
            <person name="Daum C."/>
            <person name="Ng V."/>
            <person name="Clum A."/>
            <person name="Ohm R."/>
            <person name="Martin F."/>
            <person name="Silar P."/>
            <person name="Natvig D."/>
            <person name="Lalanne C."/>
            <person name="Gautier V."/>
            <person name="Ament-Velasquez S.L."/>
            <person name="Kruys A."/>
            <person name="Hutchinson M.I."/>
            <person name="Powell A.J."/>
            <person name="Barry K."/>
            <person name="Miller A.N."/>
            <person name="Grigoriev I.V."/>
            <person name="Debuchy R."/>
            <person name="Gladieux P."/>
            <person name="Thoren M.H."/>
            <person name="Johannesson H."/>
        </authorList>
    </citation>
    <scope>NUCLEOTIDE SEQUENCE</scope>
    <source>
        <strain evidence="18">CBS 359.72</strain>
    </source>
</reference>
<dbReference type="InterPro" id="IPR041677">
    <property type="entry name" value="DNA2/NAM7_AAA_11"/>
</dbReference>
<reference evidence="18" key="1">
    <citation type="journal article" date="2023" name="Mol. Phylogenet. Evol.">
        <title>Genome-scale phylogeny and comparative genomics of the fungal order Sordariales.</title>
        <authorList>
            <person name="Hensen N."/>
            <person name="Bonometti L."/>
            <person name="Westerberg I."/>
            <person name="Brannstrom I.O."/>
            <person name="Guillou S."/>
            <person name="Cros-Aarteil S."/>
            <person name="Calhoun S."/>
            <person name="Haridas S."/>
            <person name="Kuo A."/>
            <person name="Mondo S."/>
            <person name="Pangilinan J."/>
            <person name="Riley R."/>
            <person name="LaButti K."/>
            <person name="Andreopoulos B."/>
            <person name="Lipzen A."/>
            <person name="Chen C."/>
            <person name="Yan M."/>
            <person name="Daum C."/>
            <person name="Ng V."/>
            <person name="Clum A."/>
            <person name="Steindorff A."/>
            <person name="Ohm R.A."/>
            <person name="Martin F."/>
            <person name="Silar P."/>
            <person name="Natvig D.O."/>
            <person name="Lalanne C."/>
            <person name="Gautier V."/>
            <person name="Ament-Velasquez S.L."/>
            <person name="Kruys A."/>
            <person name="Hutchinson M.I."/>
            <person name="Powell A.J."/>
            <person name="Barry K."/>
            <person name="Miller A.N."/>
            <person name="Grigoriev I.V."/>
            <person name="Debuchy R."/>
            <person name="Gladieux P."/>
            <person name="Hiltunen Thoren M."/>
            <person name="Johannesson H."/>
        </authorList>
    </citation>
    <scope>NUCLEOTIDE SEQUENCE</scope>
    <source>
        <strain evidence="18">CBS 359.72</strain>
    </source>
</reference>
<dbReference type="PANTHER" id="PTHR10887:SF364">
    <property type="entry name" value="REGULATOR OF NONSENSE TRANSCRIPTS 1"/>
    <property type="match status" value="1"/>
</dbReference>
<keyword evidence="3" id="KW-0963">Cytoplasm</keyword>
<comment type="caution">
    <text evidence="18">The sequence shown here is derived from an EMBL/GenBank/DDBJ whole genome shotgun (WGS) entry which is preliminary data.</text>
</comment>
<comment type="function">
    <text evidence="14">RNA-dependent helicase required for nonsense-mediated decay (NMD) of aberrant mRNAs containing premature stop codons and modulates the expression level of normal mRNAs. Also capable of unwinding double-stranded DNA and translocating on single-stranded DNA.</text>
</comment>
<keyword evidence="10" id="KW-0067">ATP-binding</keyword>
<dbReference type="InterPro" id="IPR014001">
    <property type="entry name" value="Helicase_ATP-bd"/>
</dbReference>
<keyword evidence="9 15" id="KW-0862">Zinc</keyword>
<evidence type="ECO:0000256" key="15">
    <source>
        <dbReference type="PROSITE-ProRule" id="PRU01341"/>
    </source>
</evidence>
<dbReference type="GO" id="GO:0016787">
    <property type="term" value="F:hydrolase activity"/>
    <property type="evidence" value="ECO:0007669"/>
    <property type="project" value="UniProtKB-KW"/>
</dbReference>
<dbReference type="InterPro" id="IPR047187">
    <property type="entry name" value="SF1_C_Upf1"/>
</dbReference>
<dbReference type="InterPro" id="IPR006935">
    <property type="entry name" value="Helicase/UvrB_N"/>
</dbReference>
<dbReference type="Gene3D" id="3.40.50.300">
    <property type="entry name" value="P-loop containing nucleotide triphosphate hydrolases"/>
    <property type="match status" value="2"/>
</dbReference>
<feature type="region of interest" description="Disordered" evidence="16">
    <location>
        <begin position="958"/>
        <end position="985"/>
    </location>
</feature>
<dbReference type="GO" id="GO:0005737">
    <property type="term" value="C:cytoplasm"/>
    <property type="evidence" value="ECO:0007669"/>
    <property type="project" value="UniProtKB-SubCell"/>
</dbReference>
<evidence type="ECO:0000256" key="3">
    <source>
        <dbReference type="ARBA" id="ARBA00022490"/>
    </source>
</evidence>
<evidence type="ECO:0000256" key="12">
    <source>
        <dbReference type="ARBA" id="ARBA00048432"/>
    </source>
</evidence>
<name>A0AAN7D0V1_9PEZI</name>
<organism evidence="18 19">
    <name type="scientific">Corynascus novoguineensis</name>
    <dbReference type="NCBI Taxonomy" id="1126955"/>
    <lineage>
        <taxon>Eukaryota</taxon>
        <taxon>Fungi</taxon>
        <taxon>Dikarya</taxon>
        <taxon>Ascomycota</taxon>
        <taxon>Pezizomycotina</taxon>
        <taxon>Sordariomycetes</taxon>
        <taxon>Sordariomycetidae</taxon>
        <taxon>Sordariales</taxon>
        <taxon>Chaetomiaceae</taxon>
        <taxon>Corynascus</taxon>
    </lineage>
</organism>
<dbReference type="GO" id="GO:0003677">
    <property type="term" value="F:DNA binding"/>
    <property type="evidence" value="ECO:0007669"/>
    <property type="project" value="InterPro"/>
</dbReference>
<evidence type="ECO:0000256" key="11">
    <source>
        <dbReference type="ARBA" id="ARBA00023161"/>
    </source>
</evidence>
<dbReference type="InterPro" id="IPR027417">
    <property type="entry name" value="P-loop_NTPase"/>
</dbReference>
<dbReference type="Pfam" id="PF09416">
    <property type="entry name" value="UPF1_Zn_bind"/>
    <property type="match status" value="1"/>
</dbReference>
<dbReference type="Pfam" id="PF18141">
    <property type="entry name" value="UPF1_1B_dom"/>
    <property type="match status" value="1"/>
</dbReference>
<dbReference type="Gene3D" id="2.40.30.230">
    <property type="match status" value="1"/>
</dbReference>
<dbReference type="CDD" id="cd18808">
    <property type="entry name" value="SF1_C_Upf1"/>
    <property type="match status" value="1"/>
</dbReference>
<evidence type="ECO:0000256" key="10">
    <source>
        <dbReference type="ARBA" id="ARBA00022840"/>
    </source>
</evidence>
<evidence type="ECO:0000313" key="18">
    <source>
        <dbReference type="EMBL" id="KAK4251724.1"/>
    </source>
</evidence>
<feature type="region of interest" description="Disordered" evidence="16">
    <location>
        <begin position="49"/>
        <end position="72"/>
    </location>
</feature>
<proteinExistence type="inferred from homology"/>
<dbReference type="SUPFAM" id="SSF52540">
    <property type="entry name" value="P-loop containing nucleoside triphosphate hydrolases"/>
    <property type="match status" value="1"/>
</dbReference>
<accession>A0AAN7D0V1</accession>
<sequence>MEGAFTHLGNHLVSDSAAAIKAGGSDELSNIDPDENLLYGVYGGRGARTGLGNARRRQDDDDNETEVFDDDDESLASVPVDGMKALKVNAPEEEKELPAHACAARGNSSSSHIVNHLVRARHKEVQLHPQSSLGDTILECYNCGTKNVFMLGFIPAKSDTVVVLLCRQPCAASTSTKDMSWDISRWQPLIEDRSFLNWLVQPPTDTEQLRARHLTPPMIARLEEMWKESPSATVADLEKSAGADDDPHPVLLKYEDPYHYQNIFGPLVKMESDYDKKLKEAQSEDNLQVRWDVGLNNKHLASFILPKIESGDVKLAVGDEMRLKYKGDLRPPWEGVGYVIKIPNNQSDEVTLELRKSGNDKLVPTDVATNFSADYVWKATSYDRMQFAMKTFAVDEMSLSGYIFHKLLGHEVAVAPMKTQMPKKFHVPGLPELNHSQITAIKTVLSTPLSLIQGPPGTGKTVTSATIIYHLAKINNSQVLVCAPSNVAVDQLCERIHRTGLKVVRLTAKSREDVESSVSFLALHEQVRMNDSNTELTKLARLKADQGELSSQDEKKFKQLTRAAEREILNNADVVCCTCVGAGDPRLSKMKFRNVLIDESTQSAEPECMIPLVLGCKQVVLVGDHKQLGPVIMNKKAAKAGLNQSLFERLVKLNLTPIRLNVQYRMHPCLSQFPSNMFYDGSLQNGVTVSERLRTDVDFPWPVADMPMMFWSNNGNEEISASGTSYLNRTEAANVEKIVTRFLKAGVKPVDIGVITPYEGQRSYIVSTMQNTGTFKKETYKEVEVASVDAFQGREKDFIVLSCVRSNDNQGIGFLSDPRRLNVALTRAKYGLVIIGNPKVLSKHELWHHLLVHFKDRKCLVEGPLTNLQTSLLQFSRPKTAFRPPRYSQQTQHVAGGYTNGRYGGMNGSTRDYETGSMLSYIPDDVSSIHSSALGGAGLSSAYPHMFSNFHPDQWPGLPGVSAGGRPSAKGRDRGTESIAGESVANSEFTDASASVIGGKGVGQGGASLGAGLSEAISSARPTSYSQSDRLKQYVESGGRMGAGNGYGRRFDDDEKSVSTAFASQIGSGFD</sequence>
<dbReference type="InterPro" id="IPR018999">
    <property type="entry name" value="UPF1_CH/ZBD"/>
</dbReference>
<dbReference type="PROSITE" id="PS51997">
    <property type="entry name" value="UPF1_CH_RICH"/>
    <property type="match status" value="1"/>
</dbReference>
<feature type="compositionally biased region" description="Acidic residues" evidence="16">
    <location>
        <begin position="60"/>
        <end position="72"/>
    </location>
</feature>
<comment type="caution">
    <text evidence="15">Lacks conserved residue(s) required for the propagation of feature annotation.</text>
</comment>
<dbReference type="CDD" id="cd21400">
    <property type="entry name" value="ZBD_UPF1-like"/>
    <property type="match status" value="1"/>
</dbReference>
<comment type="catalytic activity">
    <reaction evidence="12">
        <text>ATP + H2O = ADP + phosphate + H(+)</text>
        <dbReference type="Rhea" id="RHEA:13065"/>
        <dbReference type="ChEBI" id="CHEBI:15377"/>
        <dbReference type="ChEBI" id="CHEBI:15378"/>
        <dbReference type="ChEBI" id="CHEBI:30616"/>
        <dbReference type="ChEBI" id="CHEBI:43474"/>
        <dbReference type="ChEBI" id="CHEBI:456216"/>
        <dbReference type="EC" id="3.6.4.12"/>
    </reaction>
    <physiologicalReaction direction="left-to-right" evidence="12">
        <dbReference type="Rhea" id="RHEA:13066"/>
    </physiologicalReaction>
</comment>
<dbReference type="InterPro" id="IPR041679">
    <property type="entry name" value="DNA2/NAM7-like_C"/>
</dbReference>
<dbReference type="GO" id="GO:0005524">
    <property type="term" value="F:ATP binding"/>
    <property type="evidence" value="ECO:0007669"/>
    <property type="project" value="UniProtKB-KW"/>
</dbReference>
<keyword evidence="19" id="KW-1185">Reference proteome</keyword>
<evidence type="ECO:0000256" key="14">
    <source>
        <dbReference type="ARBA" id="ARBA00055561"/>
    </source>
</evidence>
<dbReference type="GO" id="GO:0008270">
    <property type="term" value="F:zinc ion binding"/>
    <property type="evidence" value="ECO:0007669"/>
    <property type="project" value="UniProtKB-UniRule"/>
</dbReference>
<keyword evidence="7 18" id="KW-0378">Hydrolase</keyword>
<dbReference type="Pfam" id="PF04851">
    <property type="entry name" value="ResIII"/>
    <property type="match status" value="1"/>
</dbReference>
<evidence type="ECO:0000256" key="1">
    <source>
        <dbReference type="ARBA" id="ARBA00004496"/>
    </source>
</evidence>
<evidence type="ECO:0000256" key="4">
    <source>
        <dbReference type="ARBA" id="ARBA00022723"/>
    </source>
</evidence>
<dbReference type="GO" id="GO:0003724">
    <property type="term" value="F:RNA helicase activity"/>
    <property type="evidence" value="ECO:0007669"/>
    <property type="project" value="UniProtKB-EC"/>
</dbReference>